<dbReference type="STRING" id="4097.A0A1S4AXD8"/>
<dbReference type="RefSeq" id="XP_016481292.1">
    <property type="nucleotide sequence ID" value="XM_016625806.1"/>
</dbReference>
<accession>A0A1S4AXD8</accession>
<gene>
    <name evidence="1" type="primary">LOC107802331</name>
</gene>
<dbReference type="KEGG" id="nta:107802331"/>
<dbReference type="SUPFAM" id="SSF56672">
    <property type="entry name" value="DNA/RNA polymerases"/>
    <property type="match status" value="1"/>
</dbReference>
<dbReference type="InterPro" id="IPR043502">
    <property type="entry name" value="DNA/RNA_pol_sf"/>
</dbReference>
<protein>
    <submittedName>
        <fullName evidence="1">Uncharacterized mitochondrial protein AtMg00810-like</fullName>
    </submittedName>
</protein>
<proteinExistence type="predicted"/>
<dbReference type="CDD" id="cd09272">
    <property type="entry name" value="RNase_HI_RT_Ty1"/>
    <property type="match status" value="1"/>
</dbReference>
<organism evidence="1">
    <name type="scientific">Nicotiana tabacum</name>
    <name type="common">Common tobacco</name>
    <dbReference type="NCBI Taxonomy" id="4097"/>
    <lineage>
        <taxon>Eukaryota</taxon>
        <taxon>Viridiplantae</taxon>
        <taxon>Streptophyta</taxon>
        <taxon>Embryophyta</taxon>
        <taxon>Tracheophyta</taxon>
        <taxon>Spermatophyta</taxon>
        <taxon>Magnoliopsida</taxon>
        <taxon>eudicotyledons</taxon>
        <taxon>Gunneridae</taxon>
        <taxon>Pentapetalae</taxon>
        <taxon>asterids</taxon>
        <taxon>lamiids</taxon>
        <taxon>Solanales</taxon>
        <taxon>Solanaceae</taxon>
        <taxon>Nicotianoideae</taxon>
        <taxon>Nicotianeae</taxon>
        <taxon>Nicotiana</taxon>
    </lineage>
</organism>
<dbReference type="PaxDb" id="4097-A0A1S4AXD8"/>
<reference evidence="1" key="1">
    <citation type="submission" date="2025-08" db="UniProtKB">
        <authorList>
            <consortium name="RefSeq"/>
        </authorList>
    </citation>
    <scope>IDENTIFICATION</scope>
</reference>
<sequence length="162" mass="18349">MTRHDIAFVIQVFSQHMHAPKQSHLEAALRVVRYIKGSPGLGLFMPVASDQNLVVYCDTDWGACVEIRKSVTGYVVNFGEALISWKSKKQETVSRSFAEAEFRSMASTFAEMTWLIELFKELGTEIEVSVQLFCDSKAVIQIAVHPIFHERTKHIDIGTHHI</sequence>
<dbReference type="PANTHER" id="PTHR11439">
    <property type="entry name" value="GAG-POL-RELATED RETROTRANSPOSON"/>
    <property type="match status" value="1"/>
</dbReference>
<evidence type="ECO:0000313" key="1">
    <source>
        <dbReference type="RefSeq" id="XP_016481292.1"/>
    </source>
</evidence>
<dbReference type="AlphaFoldDB" id="A0A1S4AXD8"/>
<dbReference type="PANTHER" id="PTHR11439:SF444">
    <property type="entry name" value="HELICASE ATP-BINDING DOMAIN-CONTAINING PROTEIN"/>
    <property type="match status" value="1"/>
</dbReference>
<dbReference type="OMA" id="YWEAFIS"/>
<name>A0A1S4AXD8_TOBAC</name>
<dbReference type="OrthoDB" id="1731766at2759"/>